<dbReference type="Pfam" id="PF01661">
    <property type="entry name" value="Macro"/>
    <property type="match status" value="1"/>
</dbReference>
<keyword evidence="4" id="KW-1185">Reference proteome</keyword>
<name>A0ABR0KLD8_9EURO</name>
<feature type="domain" description="Macro" evidence="2">
    <location>
        <begin position="28"/>
        <end position="208"/>
    </location>
</feature>
<feature type="compositionally biased region" description="Basic and acidic residues" evidence="1">
    <location>
        <begin position="312"/>
        <end position="332"/>
    </location>
</feature>
<evidence type="ECO:0000313" key="3">
    <source>
        <dbReference type="EMBL" id="KAK5099638.1"/>
    </source>
</evidence>
<feature type="compositionally biased region" description="Low complexity" evidence="1">
    <location>
        <begin position="296"/>
        <end position="308"/>
    </location>
</feature>
<reference evidence="3 4" key="1">
    <citation type="submission" date="2023-08" db="EMBL/GenBank/DDBJ databases">
        <title>Black Yeasts Isolated from many extreme environments.</title>
        <authorList>
            <person name="Coleine C."/>
            <person name="Stajich J.E."/>
            <person name="Selbmann L."/>
        </authorList>
    </citation>
    <scope>NUCLEOTIDE SEQUENCE [LARGE SCALE GENOMIC DNA]</scope>
    <source>
        <strain evidence="3 4">CCFEE 5885</strain>
    </source>
</reference>
<proteinExistence type="predicted"/>
<feature type="region of interest" description="Disordered" evidence="1">
    <location>
        <begin position="208"/>
        <end position="332"/>
    </location>
</feature>
<dbReference type="InterPro" id="IPR002589">
    <property type="entry name" value="Macro_dom"/>
</dbReference>
<protein>
    <recommendedName>
        <fullName evidence="2">Macro domain-containing protein</fullName>
    </recommendedName>
</protein>
<dbReference type="EMBL" id="JAVRRG010000009">
    <property type="protein sequence ID" value="KAK5099638.1"/>
    <property type="molecule type" value="Genomic_DNA"/>
</dbReference>
<feature type="region of interest" description="Disordered" evidence="1">
    <location>
        <begin position="375"/>
        <end position="399"/>
    </location>
</feature>
<dbReference type="SMART" id="SM00506">
    <property type="entry name" value="A1pp"/>
    <property type="match status" value="1"/>
</dbReference>
<dbReference type="PANTHER" id="PTHR11106">
    <property type="entry name" value="GANGLIOSIDE INDUCED DIFFERENTIATION ASSOCIATED PROTEIN 2-RELATED"/>
    <property type="match status" value="1"/>
</dbReference>
<gene>
    <name evidence="3" type="ORF">LTR24_001297</name>
</gene>
<evidence type="ECO:0000259" key="2">
    <source>
        <dbReference type="PROSITE" id="PS51154"/>
    </source>
</evidence>
<evidence type="ECO:0000313" key="4">
    <source>
        <dbReference type="Proteomes" id="UP001345013"/>
    </source>
</evidence>
<comment type="caution">
    <text evidence="3">The sequence shown here is derived from an EMBL/GenBank/DDBJ whole genome shotgun (WGS) entry which is preliminary data.</text>
</comment>
<sequence>MTSLKKLASIPSLTQLYRSGRLLATSSGDGHTGNQEQNDKICTIQYDITKLEVDAIVNAANTRLLGGGGVDGAIHRAAGPKLLAECRTLGGCATGSAKISNAYDLPCKKIMHAVGPVYDSPQKSEPLLRGCYRTSLELAVQNDCKSIAFSAISTGIYGYPSDDAAEAALKEVKTFLEKDEGRKIEKVIFCNFMQKDVDAYDEVLPRIFPPTEDDKTKKVHSLEDTSSDSETENEVEVRRRAQGFHVSSHDSTPSIEGKMAAIKTNPDDCIDQFSTGVTEAGDSVKPGASTADDGRSSGSPSRSGDGAPFKSDNSEARRFREPGEPESAEGKLQDVNLIQFCKDVTCQNDDRAPYGSMKHPEALVQAADEAQTDVGFQTSSRDQRAETSSKPPPAKLHEVKPEVRDASLEESIHNNVQVADKHGHTRPKASYSTTDTFDNILDNTITLEAIARLAAQTAQLQRDNAVQIAQLRRDNDMQEQARYIAEAQANYEAHTLRKDIQIGNALHCVRVREMLVAGLYSTDVRNQVEPRETLPSTLTDTPKNCAPLTTVHDEMQMNNKKFGEQLDKIHSDTKAMDK</sequence>
<accession>A0ABR0KLD8</accession>
<dbReference type="Proteomes" id="UP001345013">
    <property type="component" value="Unassembled WGS sequence"/>
</dbReference>
<feature type="compositionally biased region" description="Acidic residues" evidence="1">
    <location>
        <begin position="225"/>
        <end position="234"/>
    </location>
</feature>
<dbReference type="PANTHER" id="PTHR11106:SF27">
    <property type="entry name" value="MACRO DOMAIN-CONTAINING PROTEIN"/>
    <property type="match status" value="1"/>
</dbReference>
<evidence type="ECO:0000256" key="1">
    <source>
        <dbReference type="SAM" id="MobiDB-lite"/>
    </source>
</evidence>
<dbReference type="InterPro" id="IPR043472">
    <property type="entry name" value="Macro_dom-like"/>
</dbReference>
<dbReference type="SUPFAM" id="SSF52949">
    <property type="entry name" value="Macro domain-like"/>
    <property type="match status" value="1"/>
</dbReference>
<dbReference type="CDD" id="cd02908">
    <property type="entry name" value="Macro_OAADPr_deacetylase"/>
    <property type="match status" value="1"/>
</dbReference>
<dbReference type="PROSITE" id="PS51154">
    <property type="entry name" value="MACRO"/>
    <property type="match status" value="1"/>
</dbReference>
<dbReference type="Gene3D" id="3.40.220.10">
    <property type="entry name" value="Leucine Aminopeptidase, subunit E, domain 1"/>
    <property type="match status" value="1"/>
</dbReference>
<feature type="compositionally biased region" description="Basic and acidic residues" evidence="1">
    <location>
        <begin position="212"/>
        <end position="223"/>
    </location>
</feature>
<organism evidence="3 4">
    <name type="scientific">Lithohypha guttulata</name>
    <dbReference type="NCBI Taxonomy" id="1690604"/>
    <lineage>
        <taxon>Eukaryota</taxon>
        <taxon>Fungi</taxon>
        <taxon>Dikarya</taxon>
        <taxon>Ascomycota</taxon>
        <taxon>Pezizomycotina</taxon>
        <taxon>Eurotiomycetes</taxon>
        <taxon>Chaetothyriomycetidae</taxon>
        <taxon>Chaetothyriales</taxon>
        <taxon>Trichomeriaceae</taxon>
        <taxon>Lithohypha</taxon>
    </lineage>
</organism>
<dbReference type="NCBIfam" id="NF001664">
    <property type="entry name" value="PRK00431.1-6"/>
    <property type="match status" value="1"/>
</dbReference>